<proteinExistence type="predicted"/>
<accession>A0ACD4ZFI9</accession>
<sequence>MGEGVSVCCPSCGSRHTLTASVYPCACGAPVAPTLPGDARVETVTRRAWADEWVTVRCTACAREDQWPRPELGCPCGAMLRIAVEPVTPDTAAGEPAPERPASEPPTAGHPAHIPLPRTAASPRPGFRPVTIRTAQDAVTTAALYLRWLGFKSVVESVEPGEPTAPGSGMPGSGTPGVGLRGPDVVAQVDPTTSPASLRSVECLWLNGMNASATSVYFSLAGYADDARARADDLRLPLFVLDLTGAPQPVNGPADELVSSGT</sequence>
<reference evidence="1" key="1">
    <citation type="submission" date="2022-10" db="EMBL/GenBank/DDBJ databases">
        <title>The complete genomes of actinobacterial strains from the NBC collection.</title>
        <authorList>
            <person name="Joergensen T.S."/>
            <person name="Alvarez Arevalo M."/>
            <person name="Sterndorff E.B."/>
            <person name="Faurdal D."/>
            <person name="Vuksanovic O."/>
            <person name="Mourched A.-S."/>
            <person name="Charusanti P."/>
            <person name="Shaw S."/>
            <person name="Blin K."/>
            <person name="Weber T."/>
        </authorList>
    </citation>
    <scope>NUCLEOTIDE SEQUENCE</scope>
    <source>
        <strain evidence="1">NBC 01771</strain>
    </source>
</reference>
<gene>
    <name evidence="1" type="ORF">OG835_08220</name>
</gene>
<evidence type="ECO:0000313" key="2">
    <source>
        <dbReference type="Proteomes" id="UP001348369"/>
    </source>
</evidence>
<evidence type="ECO:0000313" key="1">
    <source>
        <dbReference type="EMBL" id="WSB96988.1"/>
    </source>
</evidence>
<organism evidence="1 2">
    <name type="scientific">Streptomyces scopuliridis</name>
    <dbReference type="NCBI Taxonomy" id="452529"/>
    <lineage>
        <taxon>Bacteria</taxon>
        <taxon>Bacillati</taxon>
        <taxon>Actinomycetota</taxon>
        <taxon>Actinomycetes</taxon>
        <taxon>Kitasatosporales</taxon>
        <taxon>Streptomycetaceae</taxon>
        <taxon>Streptomyces</taxon>
    </lineage>
</organism>
<dbReference type="EMBL" id="CP109109">
    <property type="protein sequence ID" value="WSB96988.1"/>
    <property type="molecule type" value="Genomic_DNA"/>
</dbReference>
<name>A0ACD4ZFI9_9ACTN</name>
<dbReference type="Proteomes" id="UP001348369">
    <property type="component" value="Chromosome"/>
</dbReference>
<protein>
    <submittedName>
        <fullName evidence="1">Uncharacterized protein</fullName>
    </submittedName>
</protein>
<keyword evidence="2" id="KW-1185">Reference proteome</keyword>